<dbReference type="Pfam" id="PF17820">
    <property type="entry name" value="PDZ_6"/>
    <property type="match status" value="1"/>
</dbReference>
<protein>
    <recommendedName>
        <fullName evidence="1">PDZ domain-containing protein</fullName>
    </recommendedName>
</protein>
<feature type="domain" description="PDZ" evidence="1">
    <location>
        <begin position="2"/>
        <end position="40"/>
    </location>
</feature>
<keyword evidence="3" id="KW-1185">Reference proteome</keyword>
<comment type="caution">
    <text evidence="2">The sequence shown here is derived from an EMBL/GenBank/DDBJ whole genome shotgun (WGS) entry which is preliminary data.</text>
</comment>
<dbReference type="Proteomes" id="UP001562425">
    <property type="component" value="Unassembled WGS sequence"/>
</dbReference>
<gene>
    <name evidence="2" type="ORF">pipiens_019781</name>
</gene>
<evidence type="ECO:0000313" key="3">
    <source>
        <dbReference type="Proteomes" id="UP001562425"/>
    </source>
</evidence>
<dbReference type="InterPro" id="IPR041489">
    <property type="entry name" value="PDZ_6"/>
</dbReference>
<name>A0ABD1DRL8_CULPP</name>
<dbReference type="SUPFAM" id="SSF50156">
    <property type="entry name" value="PDZ domain-like"/>
    <property type="match status" value="1"/>
</dbReference>
<dbReference type="EMBL" id="JBEHCU010003079">
    <property type="protein sequence ID" value="KAL1402384.1"/>
    <property type="molecule type" value="Genomic_DNA"/>
</dbReference>
<reference evidence="2 3" key="1">
    <citation type="submission" date="2024-05" db="EMBL/GenBank/DDBJ databases">
        <title>Culex pipiens pipiens assembly and annotation.</title>
        <authorList>
            <person name="Alout H."/>
            <person name="Durand T."/>
        </authorList>
    </citation>
    <scope>NUCLEOTIDE SEQUENCE [LARGE SCALE GENOMIC DNA]</scope>
    <source>
        <strain evidence="2">HA-2024</strain>
        <tissue evidence="2">Whole body</tissue>
    </source>
</reference>
<dbReference type="InterPro" id="IPR036034">
    <property type="entry name" value="PDZ_sf"/>
</dbReference>
<feature type="non-terminal residue" evidence="2">
    <location>
        <position position="1"/>
    </location>
</feature>
<sequence>GGLYPGDIITSINGHEVKNSGDVYELLSAKERELNITIYRGVDRMTVKVTPEDADAI</sequence>
<evidence type="ECO:0000259" key="1">
    <source>
        <dbReference type="Pfam" id="PF17820"/>
    </source>
</evidence>
<accession>A0ABD1DRL8</accession>
<organism evidence="2 3">
    <name type="scientific">Culex pipiens pipiens</name>
    <name type="common">Northern house mosquito</name>
    <dbReference type="NCBI Taxonomy" id="38569"/>
    <lineage>
        <taxon>Eukaryota</taxon>
        <taxon>Metazoa</taxon>
        <taxon>Ecdysozoa</taxon>
        <taxon>Arthropoda</taxon>
        <taxon>Hexapoda</taxon>
        <taxon>Insecta</taxon>
        <taxon>Pterygota</taxon>
        <taxon>Neoptera</taxon>
        <taxon>Endopterygota</taxon>
        <taxon>Diptera</taxon>
        <taxon>Nematocera</taxon>
        <taxon>Culicoidea</taxon>
        <taxon>Culicidae</taxon>
        <taxon>Culicinae</taxon>
        <taxon>Culicini</taxon>
        <taxon>Culex</taxon>
        <taxon>Culex</taxon>
    </lineage>
</organism>
<dbReference type="Gene3D" id="2.30.42.10">
    <property type="match status" value="1"/>
</dbReference>
<dbReference type="AlphaFoldDB" id="A0ABD1DRL8"/>
<proteinExistence type="predicted"/>
<evidence type="ECO:0000313" key="2">
    <source>
        <dbReference type="EMBL" id="KAL1402384.1"/>
    </source>
</evidence>